<dbReference type="KEGG" id="more:E1B28_005179"/>
<dbReference type="PANTHER" id="PTHR10039:SF17">
    <property type="entry name" value="FUNGAL STAND N-TERMINAL GOODBYE DOMAIN-CONTAINING PROTEIN-RELATED"/>
    <property type="match status" value="1"/>
</dbReference>
<dbReference type="Pfam" id="PF24883">
    <property type="entry name" value="NPHP3_N"/>
    <property type="match status" value="1"/>
</dbReference>
<dbReference type="RefSeq" id="XP_043014337.1">
    <property type="nucleotide sequence ID" value="XM_043149729.1"/>
</dbReference>
<evidence type="ECO:0000259" key="2">
    <source>
        <dbReference type="Pfam" id="PF24883"/>
    </source>
</evidence>
<reference evidence="3" key="1">
    <citation type="journal article" date="2021" name="Genome Biol. Evol.">
        <title>The assembled and annotated genome of the fairy-ring fungus Marasmius oreades.</title>
        <authorList>
            <person name="Hiltunen M."/>
            <person name="Ament-Velasquez S.L."/>
            <person name="Johannesson H."/>
        </authorList>
    </citation>
    <scope>NUCLEOTIDE SEQUENCE</scope>
    <source>
        <strain evidence="3">03SP1</strain>
    </source>
</reference>
<dbReference type="InterPro" id="IPR027417">
    <property type="entry name" value="P-loop_NTPase"/>
</dbReference>
<dbReference type="OrthoDB" id="538223at2759"/>
<protein>
    <recommendedName>
        <fullName evidence="2">Nephrocystin 3-like N-terminal domain-containing protein</fullName>
    </recommendedName>
</protein>
<keyword evidence="1" id="KW-0677">Repeat</keyword>
<dbReference type="Gene3D" id="3.40.50.300">
    <property type="entry name" value="P-loop containing nucleotide triphosphate hydrolases"/>
    <property type="match status" value="1"/>
</dbReference>
<dbReference type="GeneID" id="66074255"/>
<sequence>MSEYPQIHSTPNLHTFSGARNVRIGQGEFNNVGRDLVKNFNTSVSNPHRTLWDAVAGIGASHNSSLQFDRGRCQPGTREQVLRLIREWRSSKSHNPPVCWLSGAAGVGKSAIALTVAQECEEDGLVASFFFFRSDPRRNNPTSLILSLAHGIVTTRPRLGRLVNQRITADPRILEATLEDQYKELVLNPRLMKRTWLTRMRDVWRRVFLSSTRTEPLERGIDLVIIDGLDECNDSDTQRRVLSIIFSTYRHSLDSPLHFLICSRPESWIRETFESREFRSLAKHIKLDDSFQPSYDIELYLDHQFREICNDAKYSQVEFPDPWPAPDVVRLLIKKADGQFIYASTMAQFIKTGEFHPIEQLDIILGNISYDSFGSDSPFHDLDELYRIVLSAVRDRARLLLILAAILLIPLDAPASPAFIEWLLGFATGQVTLTLRAMHSVLDVRGRNDVIRPYHSSFTEFLCDRARSKEFFIDKTSQHHFLACRWLGVLLEQSRCNPELSINPAEESIPERDGWHDFCLRKTLPGGRINPFVMVEVDNFYRTLLSPSPLLVSNVLLNILAAVILPLPNHPPRSPLFIEQLLGLHAGELDLELRPLHAVLNVRHEGQDILVRYSTFSDFLCDQSRSGPLFIDKQFQRDFLAQRCVHLLRVCELSLGWPSVYLWDNWADICSSVGKYPTEELLAGLDGLDLGTLIAKTEREIAFKLPSLFRGFKAISSWLKSQPDGIVPTNLVRRFENVQRGFDLRLGTSTGPIEQSPLLDDVVTCMILQLVEWDWRSCDSMTKRLLFRTLIDDGTPSFDWGSAAFCRCSTSTTNPSEVAGKSELIFPISDKTDWYHIHIQAVCVKIVKTLEADLKLTHDREGLTAMIRGVLHSSLLPRCGPNPAVLPLFQKVLEIGRKQGFHLTPNYRLRLRKWLETFPSECSYDIKPLHQLLQKAGQR</sequence>
<dbReference type="SUPFAM" id="SSF52540">
    <property type="entry name" value="P-loop containing nucleoside triphosphate hydrolases"/>
    <property type="match status" value="1"/>
</dbReference>
<name>A0A9P7V087_9AGAR</name>
<feature type="domain" description="Nephrocystin 3-like N-terminal" evidence="2">
    <location>
        <begin position="85"/>
        <end position="264"/>
    </location>
</feature>
<evidence type="ECO:0000313" key="4">
    <source>
        <dbReference type="Proteomes" id="UP001049176"/>
    </source>
</evidence>
<gene>
    <name evidence="3" type="ORF">E1B28_005179</name>
</gene>
<keyword evidence="4" id="KW-1185">Reference proteome</keyword>
<dbReference type="EMBL" id="CM032182">
    <property type="protein sequence ID" value="KAG7097867.1"/>
    <property type="molecule type" value="Genomic_DNA"/>
</dbReference>
<accession>A0A9P7V087</accession>
<organism evidence="3 4">
    <name type="scientific">Marasmius oreades</name>
    <name type="common">fairy-ring Marasmius</name>
    <dbReference type="NCBI Taxonomy" id="181124"/>
    <lineage>
        <taxon>Eukaryota</taxon>
        <taxon>Fungi</taxon>
        <taxon>Dikarya</taxon>
        <taxon>Basidiomycota</taxon>
        <taxon>Agaricomycotina</taxon>
        <taxon>Agaricomycetes</taxon>
        <taxon>Agaricomycetidae</taxon>
        <taxon>Agaricales</taxon>
        <taxon>Marasmiineae</taxon>
        <taxon>Marasmiaceae</taxon>
        <taxon>Marasmius</taxon>
    </lineage>
</organism>
<evidence type="ECO:0000256" key="1">
    <source>
        <dbReference type="ARBA" id="ARBA00022737"/>
    </source>
</evidence>
<dbReference type="PANTHER" id="PTHR10039">
    <property type="entry name" value="AMELOGENIN"/>
    <property type="match status" value="1"/>
</dbReference>
<comment type="caution">
    <text evidence="3">The sequence shown here is derived from an EMBL/GenBank/DDBJ whole genome shotgun (WGS) entry which is preliminary data.</text>
</comment>
<dbReference type="AlphaFoldDB" id="A0A9P7V087"/>
<dbReference type="Proteomes" id="UP001049176">
    <property type="component" value="Chromosome 2"/>
</dbReference>
<proteinExistence type="predicted"/>
<evidence type="ECO:0000313" key="3">
    <source>
        <dbReference type="EMBL" id="KAG7097867.1"/>
    </source>
</evidence>
<dbReference type="InterPro" id="IPR056884">
    <property type="entry name" value="NPHP3-like_N"/>
</dbReference>